<dbReference type="Proteomes" id="UP000627292">
    <property type="component" value="Unassembled WGS sequence"/>
</dbReference>
<dbReference type="EMBL" id="BMIB01000007">
    <property type="protein sequence ID" value="GGH82101.1"/>
    <property type="molecule type" value="Genomic_DNA"/>
</dbReference>
<keyword evidence="3" id="KW-1185">Reference proteome</keyword>
<accession>A0A917J5H8</accession>
<reference evidence="2" key="2">
    <citation type="submission" date="2020-09" db="EMBL/GenBank/DDBJ databases">
        <authorList>
            <person name="Sun Q."/>
            <person name="Zhou Y."/>
        </authorList>
    </citation>
    <scope>NUCLEOTIDE SEQUENCE</scope>
    <source>
        <strain evidence="2">CGMCC 1.15290</strain>
    </source>
</reference>
<dbReference type="AlphaFoldDB" id="A0A917J5H8"/>
<feature type="domain" description="TOTE conflict system primase" evidence="1">
    <location>
        <begin position="1"/>
        <end position="69"/>
    </location>
</feature>
<dbReference type="Pfam" id="PF22548">
    <property type="entry name" value="AEP-TOTE"/>
    <property type="match status" value="1"/>
</dbReference>
<evidence type="ECO:0000259" key="1">
    <source>
        <dbReference type="Pfam" id="PF22548"/>
    </source>
</evidence>
<proteinExistence type="predicted"/>
<reference evidence="2" key="1">
    <citation type="journal article" date="2014" name="Int. J. Syst. Evol. Microbiol.">
        <title>Complete genome sequence of Corynebacterium casei LMG S-19264T (=DSM 44701T), isolated from a smear-ripened cheese.</title>
        <authorList>
            <consortium name="US DOE Joint Genome Institute (JGI-PGF)"/>
            <person name="Walter F."/>
            <person name="Albersmeier A."/>
            <person name="Kalinowski J."/>
            <person name="Ruckert C."/>
        </authorList>
    </citation>
    <scope>NUCLEOTIDE SEQUENCE</scope>
    <source>
        <strain evidence="2">CGMCC 1.15290</strain>
    </source>
</reference>
<name>A0A917J5H8_9BACT</name>
<gene>
    <name evidence="2" type="ORF">GCM10011379_55480</name>
</gene>
<protein>
    <recommendedName>
        <fullName evidence="1">TOTE conflict system primase domain-containing protein</fullName>
    </recommendedName>
</protein>
<evidence type="ECO:0000313" key="3">
    <source>
        <dbReference type="Proteomes" id="UP000627292"/>
    </source>
</evidence>
<comment type="caution">
    <text evidence="2">The sequence shown here is derived from an EMBL/GenBank/DDBJ whole genome shotgun (WGS) entry which is preliminary data.</text>
</comment>
<dbReference type="InterPro" id="IPR054347">
    <property type="entry name" value="TOTE_primase"/>
</dbReference>
<organism evidence="2 3">
    <name type="scientific">Filimonas zeae</name>
    <dbReference type="NCBI Taxonomy" id="1737353"/>
    <lineage>
        <taxon>Bacteria</taxon>
        <taxon>Pseudomonadati</taxon>
        <taxon>Bacteroidota</taxon>
        <taxon>Chitinophagia</taxon>
        <taxon>Chitinophagales</taxon>
        <taxon>Chitinophagaceae</taxon>
        <taxon>Filimonas</taxon>
    </lineage>
</organism>
<sequence>MFTPLFKGREDLFALHWEKGGKSGYMPAYHFDPYRYKVHKMRGGTLGNFSEKTYQFLTKEQIEKHLQGN</sequence>
<evidence type="ECO:0000313" key="2">
    <source>
        <dbReference type="EMBL" id="GGH82101.1"/>
    </source>
</evidence>